<reference evidence="10 11" key="1">
    <citation type="submission" date="2020-03" db="EMBL/GenBank/DDBJ databases">
        <title>Alteromonas ponticola sp. nov., isolated from seawater.</title>
        <authorList>
            <person name="Yoon J.-H."/>
            <person name="Kim Y.-O."/>
        </authorList>
    </citation>
    <scope>NUCLEOTIDE SEQUENCE [LARGE SCALE GENOMIC DNA]</scope>
    <source>
        <strain evidence="10 11">MYP5</strain>
    </source>
</reference>
<dbReference type="Pfam" id="PF01915">
    <property type="entry name" value="Glyco_hydro_3_C"/>
    <property type="match status" value="1"/>
</dbReference>
<dbReference type="Pfam" id="PF00933">
    <property type="entry name" value="Glyco_hydro_3"/>
    <property type="match status" value="1"/>
</dbReference>
<keyword evidence="6 7" id="KW-0326">Glycosidase</keyword>
<dbReference type="PANTHER" id="PTHR30620:SF16">
    <property type="entry name" value="LYSOSOMAL BETA GLUCOSIDASE"/>
    <property type="match status" value="1"/>
</dbReference>
<evidence type="ECO:0000259" key="9">
    <source>
        <dbReference type="SMART" id="SM01217"/>
    </source>
</evidence>
<dbReference type="SUPFAM" id="SSF52279">
    <property type="entry name" value="Beta-D-glucan exohydrolase, C-terminal domain"/>
    <property type="match status" value="1"/>
</dbReference>
<dbReference type="SUPFAM" id="SSF51445">
    <property type="entry name" value="(Trans)glycosidases"/>
    <property type="match status" value="1"/>
</dbReference>
<keyword evidence="4 8" id="KW-0732">Signal</keyword>
<comment type="catalytic activity">
    <reaction evidence="1">
        <text>Hydrolysis of terminal, non-reducing beta-D-glucosyl residues with release of beta-D-glucose.</text>
        <dbReference type="EC" id="3.2.1.21"/>
    </reaction>
</comment>
<name>A0ABX1R4Y3_9ALTE</name>
<dbReference type="PROSITE" id="PS51257">
    <property type="entry name" value="PROKAR_LIPOPROTEIN"/>
    <property type="match status" value="1"/>
</dbReference>
<sequence length="786" mass="86889">MKLNKITKLFALVGLGASLTLAGCMDTPNASVRPAKENSVSQTIWKDNSTQMDQFISELMAKMTTEEKIGQLNLLTSNWDTTGPTMSDDYLEQIKSGKVGAIFNAFTAKYTKELQRVAVEETRLGIPLLFGYDVIHGHRTIFPISLGEAASWDMDAIREGSRIAATEAAAEGIHWTFAPMIDISRDPRWGRVSEGSGEDVFLSTEIARARVQGFQGDDLKALDTVLACAKHYAAYGQAQAGRDYHTTNMSERELWDTYLPPFKATVDEGAASFMTAFNELNGIPATGSNFLLNDVLKTQWGFEGFVVTDYTAINEMVPHGFAADEKHAGELALNAGVDMDMQGSVFTSHLNESLEEGKVSIEKIDNAVRRILEMKYRLGLFEDPYRYSDEERQEQTIYKPEFIEAARDMARKSMVLLKNEQQVLPLKKSGQSIALIGPLADSKQDMIGSWSAAGERWNKPVTLFQGLKEKLGDQAKIHYAKGASYEFDAKGTEGFDEAIAAAKKSDVIVMAMGENWRMTGEAASRVDLDLPGNQQALMKELKKLGKPMVLVLMNGRPMTINWADENVDSILETWYAGTVGGHAIADVLFGDYNPSGKLPMTFPRAVGQVPIYYNMKNTGRPIKPEDPEQKYVSRYLNTPNTPLYPFGFGLSYTTFGYSDITLSADTLSSGASIKASVTVTNTGDYDGEEVVQLYIRDRVGSVTRPVKELKGFEKIMLAKGESRQVEFEIRPEQLAFHGADMSYGYESGEFDVYIGSSSTDVKQSSFTLTESKTLQPAKAPMWSSIK</sequence>
<accession>A0ABX1R4Y3</accession>
<evidence type="ECO:0000256" key="5">
    <source>
        <dbReference type="ARBA" id="ARBA00022801"/>
    </source>
</evidence>
<evidence type="ECO:0000256" key="6">
    <source>
        <dbReference type="ARBA" id="ARBA00023295"/>
    </source>
</evidence>
<organism evidence="10 11">
    <name type="scientific">Alteromonas ponticola</name>
    <dbReference type="NCBI Taxonomy" id="2720613"/>
    <lineage>
        <taxon>Bacteria</taxon>
        <taxon>Pseudomonadati</taxon>
        <taxon>Pseudomonadota</taxon>
        <taxon>Gammaproteobacteria</taxon>
        <taxon>Alteromonadales</taxon>
        <taxon>Alteromonadaceae</taxon>
        <taxon>Alteromonas/Salinimonas group</taxon>
        <taxon>Alteromonas</taxon>
    </lineage>
</organism>
<protein>
    <recommendedName>
        <fullName evidence="3">beta-glucosidase</fullName>
        <ecNumber evidence="3">3.2.1.21</ecNumber>
    </recommendedName>
</protein>
<dbReference type="InterPro" id="IPR026891">
    <property type="entry name" value="Fn3-like"/>
</dbReference>
<dbReference type="InterPro" id="IPR019800">
    <property type="entry name" value="Glyco_hydro_3_AS"/>
</dbReference>
<feature type="domain" description="Fibronectin type III-like" evidence="9">
    <location>
        <begin position="689"/>
        <end position="758"/>
    </location>
</feature>
<dbReference type="InterPro" id="IPR001764">
    <property type="entry name" value="Glyco_hydro_3_N"/>
</dbReference>
<dbReference type="InterPro" id="IPR036881">
    <property type="entry name" value="Glyco_hydro_3_C_sf"/>
</dbReference>
<dbReference type="PANTHER" id="PTHR30620">
    <property type="entry name" value="PERIPLASMIC BETA-GLUCOSIDASE-RELATED"/>
    <property type="match status" value="1"/>
</dbReference>
<dbReference type="Gene3D" id="3.20.20.300">
    <property type="entry name" value="Glycoside hydrolase, family 3, N-terminal domain"/>
    <property type="match status" value="1"/>
</dbReference>
<evidence type="ECO:0000256" key="8">
    <source>
        <dbReference type="SAM" id="SignalP"/>
    </source>
</evidence>
<dbReference type="EMBL" id="JAATNW010000010">
    <property type="protein sequence ID" value="NMH61488.1"/>
    <property type="molecule type" value="Genomic_DNA"/>
</dbReference>
<gene>
    <name evidence="10" type="primary">bglX</name>
    <name evidence="10" type="ORF">HCJ96_15770</name>
</gene>
<proteinExistence type="inferred from homology"/>
<dbReference type="Pfam" id="PF14310">
    <property type="entry name" value="Fn3-like"/>
    <property type="match status" value="1"/>
</dbReference>
<dbReference type="PROSITE" id="PS00775">
    <property type="entry name" value="GLYCOSYL_HYDROL_F3"/>
    <property type="match status" value="1"/>
</dbReference>
<dbReference type="Proteomes" id="UP000709336">
    <property type="component" value="Unassembled WGS sequence"/>
</dbReference>
<evidence type="ECO:0000256" key="3">
    <source>
        <dbReference type="ARBA" id="ARBA00012744"/>
    </source>
</evidence>
<feature type="chain" id="PRO_5046600418" description="beta-glucosidase" evidence="8">
    <location>
        <begin position="23"/>
        <end position="786"/>
    </location>
</feature>
<evidence type="ECO:0000313" key="10">
    <source>
        <dbReference type="EMBL" id="NMH61488.1"/>
    </source>
</evidence>
<dbReference type="Gene3D" id="2.60.40.10">
    <property type="entry name" value="Immunoglobulins"/>
    <property type="match status" value="1"/>
</dbReference>
<dbReference type="InterPro" id="IPR013783">
    <property type="entry name" value="Ig-like_fold"/>
</dbReference>
<comment type="similarity">
    <text evidence="2 7">Belongs to the glycosyl hydrolase 3 family.</text>
</comment>
<dbReference type="RefSeq" id="WP_169212051.1">
    <property type="nucleotide sequence ID" value="NZ_JAATNW010000010.1"/>
</dbReference>
<dbReference type="SMART" id="SM01217">
    <property type="entry name" value="Fn3_like"/>
    <property type="match status" value="1"/>
</dbReference>
<evidence type="ECO:0000256" key="4">
    <source>
        <dbReference type="ARBA" id="ARBA00022729"/>
    </source>
</evidence>
<evidence type="ECO:0000313" key="11">
    <source>
        <dbReference type="Proteomes" id="UP000709336"/>
    </source>
</evidence>
<dbReference type="Gene3D" id="3.40.50.1700">
    <property type="entry name" value="Glycoside hydrolase family 3 C-terminal domain"/>
    <property type="match status" value="1"/>
</dbReference>
<comment type="caution">
    <text evidence="10">The sequence shown here is derived from an EMBL/GenBank/DDBJ whole genome shotgun (WGS) entry which is preliminary data.</text>
</comment>
<dbReference type="PRINTS" id="PR00133">
    <property type="entry name" value="GLHYDRLASE3"/>
</dbReference>
<evidence type="ECO:0000256" key="1">
    <source>
        <dbReference type="ARBA" id="ARBA00000448"/>
    </source>
</evidence>
<dbReference type="GO" id="GO:0008422">
    <property type="term" value="F:beta-glucosidase activity"/>
    <property type="evidence" value="ECO:0007669"/>
    <property type="project" value="UniProtKB-EC"/>
</dbReference>
<evidence type="ECO:0000256" key="7">
    <source>
        <dbReference type="RuleBase" id="RU361161"/>
    </source>
</evidence>
<keyword evidence="11" id="KW-1185">Reference proteome</keyword>
<keyword evidence="5 7" id="KW-0378">Hydrolase</keyword>
<dbReference type="EC" id="3.2.1.21" evidence="3"/>
<feature type="signal peptide" evidence="8">
    <location>
        <begin position="1"/>
        <end position="22"/>
    </location>
</feature>
<dbReference type="NCBIfam" id="NF011678">
    <property type="entry name" value="PRK15098.1"/>
    <property type="match status" value="1"/>
</dbReference>
<evidence type="ECO:0000256" key="2">
    <source>
        <dbReference type="ARBA" id="ARBA00005336"/>
    </source>
</evidence>
<dbReference type="InterPro" id="IPR017853">
    <property type="entry name" value="GH"/>
</dbReference>
<dbReference type="InterPro" id="IPR002772">
    <property type="entry name" value="Glyco_hydro_3_C"/>
</dbReference>
<dbReference type="InterPro" id="IPR036962">
    <property type="entry name" value="Glyco_hydro_3_N_sf"/>
</dbReference>
<dbReference type="InterPro" id="IPR051915">
    <property type="entry name" value="Cellulose_Degrad_GH3"/>
</dbReference>